<reference evidence="1 2" key="1">
    <citation type="submission" date="2018-12" db="EMBL/GenBank/DDBJ databases">
        <authorList>
            <person name="Grouzdev D.S."/>
            <person name="Krutkina M.S."/>
        </authorList>
    </citation>
    <scope>NUCLEOTIDE SEQUENCE [LARGE SCALE GENOMIC DNA]</scope>
    <source>
        <strain evidence="1 2">RmlP026</strain>
    </source>
</reference>
<sequence>MSKNEIKEEVAGTGDKAEIVEMDKLDDGEFEVTLRYVPSVDPDSDEVGEALLCRRKFTSRDAAETRYADVVGWIHSLAAPR</sequence>
<dbReference type="RefSeq" id="WP_129227606.1">
    <property type="nucleotide sequence ID" value="NZ_QYBB01000015.1"/>
</dbReference>
<dbReference type="Proteomes" id="UP000290759">
    <property type="component" value="Unassembled WGS sequence"/>
</dbReference>
<evidence type="ECO:0000313" key="1">
    <source>
        <dbReference type="EMBL" id="RYC31323.1"/>
    </source>
</evidence>
<proteinExistence type="predicted"/>
<dbReference type="AlphaFoldDB" id="A0A4Q2U465"/>
<reference evidence="1 2" key="2">
    <citation type="submission" date="2019-02" db="EMBL/GenBank/DDBJ databases">
        <title>'Lichenibacterium ramalinii' gen. nov. sp. nov., 'Lichenibacterium minor' gen. nov. sp. nov.</title>
        <authorList>
            <person name="Pankratov T."/>
        </authorList>
    </citation>
    <scope>NUCLEOTIDE SEQUENCE [LARGE SCALE GENOMIC DNA]</scope>
    <source>
        <strain evidence="1 2">RmlP026</strain>
    </source>
</reference>
<gene>
    <name evidence="1" type="ORF">D3273_14505</name>
</gene>
<dbReference type="EMBL" id="QYBB01000015">
    <property type="protein sequence ID" value="RYC31323.1"/>
    <property type="molecule type" value="Genomic_DNA"/>
</dbReference>
<protein>
    <submittedName>
        <fullName evidence="1">Uncharacterized protein</fullName>
    </submittedName>
</protein>
<organism evidence="1 2">
    <name type="scientific">Lichenibacterium minor</name>
    <dbReference type="NCBI Taxonomy" id="2316528"/>
    <lineage>
        <taxon>Bacteria</taxon>
        <taxon>Pseudomonadati</taxon>
        <taxon>Pseudomonadota</taxon>
        <taxon>Alphaproteobacteria</taxon>
        <taxon>Hyphomicrobiales</taxon>
        <taxon>Lichenihabitantaceae</taxon>
        <taxon>Lichenibacterium</taxon>
    </lineage>
</organism>
<comment type="caution">
    <text evidence="1">The sequence shown here is derived from an EMBL/GenBank/DDBJ whole genome shotgun (WGS) entry which is preliminary data.</text>
</comment>
<name>A0A4Q2U465_9HYPH</name>
<accession>A0A4Q2U465</accession>
<keyword evidence="2" id="KW-1185">Reference proteome</keyword>
<evidence type="ECO:0000313" key="2">
    <source>
        <dbReference type="Proteomes" id="UP000290759"/>
    </source>
</evidence>